<dbReference type="InterPro" id="IPR037185">
    <property type="entry name" value="EmrE-like"/>
</dbReference>
<name>A0A316V7D2_9BASI</name>
<dbReference type="AlphaFoldDB" id="A0A316V7D2"/>
<evidence type="ECO:0000313" key="6">
    <source>
        <dbReference type="EMBL" id="PWN31385.1"/>
    </source>
</evidence>
<keyword evidence="3 5" id="KW-1133">Transmembrane helix</keyword>
<evidence type="ECO:0000313" key="7">
    <source>
        <dbReference type="Proteomes" id="UP000245771"/>
    </source>
</evidence>
<feature type="transmembrane region" description="Helical" evidence="5">
    <location>
        <begin position="37"/>
        <end position="58"/>
    </location>
</feature>
<gene>
    <name evidence="6" type="ORF">FA14DRAFT_162753</name>
</gene>
<feature type="transmembrane region" description="Helical" evidence="5">
    <location>
        <begin position="202"/>
        <end position="219"/>
    </location>
</feature>
<feature type="transmembrane region" description="Helical" evidence="5">
    <location>
        <begin position="291"/>
        <end position="311"/>
    </location>
</feature>
<evidence type="ECO:0000256" key="1">
    <source>
        <dbReference type="ARBA" id="ARBA00004141"/>
    </source>
</evidence>
<dbReference type="EMBL" id="KZ819609">
    <property type="protein sequence ID" value="PWN31385.1"/>
    <property type="molecule type" value="Genomic_DNA"/>
</dbReference>
<feature type="transmembrane region" description="Helical" evidence="5">
    <location>
        <begin position="12"/>
        <end position="31"/>
    </location>
</feature>
<keyword evidence="7" id="KW-1185">Reference proteome</keyword>
<reference evidence="6 7" key="1">
    <citation type="journal article" date="2018" name="Mol. Biol. Evol.">
        <title>Broad Genomic Sampling Reveals a Smut Pathogenic Ancestry of the Fungal Clade Ustilaginomycotina.</title>
        <authorList>
            <person name="Kijpornyongpan T."/>
            <person name="Mondo S.J."/>
            <person name="Barry K."/>
            <person name="Sandor L."/>
            <person name="Lee J."/>
            <person name="Lipzen A."/>
            <person name="Pangilinan J."/>
            <person name="LaButti K."/>
            <person name="Hainaut M."/>
            <person name="Henrissat B."/>
            <person name="Grigoriev I.V."/>
            <person name="Spatafora J.W."/>
            <person name="Aime M.C."/>
        </authorList>
    </citation>
    <scope>NUCLEOTIDE SEQUENCE [LARGE SCALE GENOMIC DNA]</scope>
    <source>
        <strain evidence="6 7">MCA 3882</strain>
    </source>
</reference>
<feature type="transmembrane region" description="Helical" evidence="5">
    <location>
        <begin position="323"/>
        <end position="341"/>
    </location>
</feature>
<evidence type="ECO:0000256" key="2">
    <source>
        <dbReference type="ARBA" id="ARBA00022692"/>
    </source>
</evidence>
<dbReference type="RefSeq" id="XP_025351687.1">
    <property type="nucleotide sequence ID" value="XM_025499748.1"/>
</dbReference>
<proteinExistence type="predicted"/>
<evidence type="ECO:0000256" key="5">
    <source>
        <dbReference type="SAM" id="Phobius"/>
    </source>
</evidence>
<accession>A0A316V7D2</accession>
<keyword evidence="2 5" id="KW-0812">Transmembrane</keyword>
<dbReference type="OrthoDB" id="408493at2759"/>
<dbReference type="InParanoid" id="A0A316V7D2"/>
<feature type="transmembrane region" description="Helical" evidence="5">
    <location>
        <begin position="376"/>
        <end position="393"/>
    </location>
</feature>
<feature type="transmembrane region" description="Helical" evidence="5">
    <location>
        <begin position="253"/>
        <end position="279"/>
    </location>
</feature>
<dbReference type="Proteomes" id="UP000245771">
    <property type="component" value="Unassembled WGS sequence"/>
</dbReference>
<comment type="subcellular location">
    <subcellularLocation>
        <location evidence="1">Membrane</location>
        <topology evidence="1">Multi-pass membrane protein</topology>
    </subcellularLocation>
</comment>
<evidence type="ECO:0000256" key="3">
    <source>
        <dbReference type="ARBA" id="ARBA00022989"/>
    </source>
</evidence>
<evidence type="ECO:0008006" key="8">
    <source>
        <dbReference type="Google" id="ProtNLM"/>
    </source>
</evidence>
<dbReference type="InterPro" id="IPR007271">
    <property type="entry name" value="Nuc_sug_transpt"/>
</dbReference>
<dbReference type="STRING" id="1280837.A0A316V7D2"/>
<organism evidence="6 7">
    <name type="scientific">Meira miltonrushii</name>
    <dbReference type="NCBI Taxonomy" id="1280837"/>
    <lineage>
        <taxon>Eukaryota</taxon>
        <taxon>Fungi</taxon>
        <taxon>Dikarya</taxon>
        <taxon>Basidiomycota</taxon>
        <taxon>Ustilaginomycotina</taxon>
        <taxon>Exobasidiomycetes</taxon>
        <taxon>Exobasidiales</taxon>
        <taxon>Brachybasidiaceae</taxon>
        <taxon>Meira</taxon>
    </lineage>
</organism>
<dbReference type="GO" id="GO:0015165">
    <property type="term" value="F:pyrimidine nucleotide-sugar transmembrane transporter activity"/>
    <property type="evidence" value="ECO:0007669"/>
    <property type="project" value="InterPro"/>
</dbReference>
<keyword evidence="4 5" id="KW-0472">Membrane</keyword>
<dbReference type="SUPFAM" id="SSF103481">
    <property type="entry name" value="Multidrug resistance efflux transporter EmrE"/>
    <property type="match status" value="1"/>
</dbReference>
<dbReference type="PANTHER" id="PTHR10231">
    <property type="entry name" value="NUCLEOTIDE-SUGAR TRANSMEMBRANE TRANSPORTER"/>
    <property type="match status" value="1"/>
</dbReference>
<feature type="transmembrane region" description="Helical" evidence="5">
    <location>
        <begin position="353"/>
        <end position="370"/>
    </location>
</feature>
<protein>
    <recommendedName>
        <fullName evidence="8">Nucleotide-sugar transporter</fullName>
    </recommendedName>
</protein>
<sequence>MDDSRKNLVLKFTSLGLLIPHTIFYTILAAVARKSDANGHVFFGPMAVVYMEFGKLLLSLGATIHRLATESNQELRNESSNRKDEYIPIPTRSAEPNWEADEAEKNQSTFNALDIQDTMDIDLAQKTKFQRFYQKFSDEIFNTSAFRLIPPSILYVFQNNLQVFAAGHLTPAEYQIVGQTKLAFTAIFSVLILRKVLNYKHWLSIAVLSIGTITVQLVSSSEIQKGHTVIASTSGQDVSVSESSSPVVLRTQWSLMIGTLAMLGASICSGLGGVLIEMLLKKKLHFWTTNVFLAFFSLLPALVPVFANAIYESSFHPFQYFTGYVWALIAMNIVGGIIASLTMKYADNILKNFAVAISLIGTVYLSAIVVGISVTASQVFGTALVIAAIAGYARA</sequence>
<dbReference type="GO" id="GO:0000139">
    <property type="term" value="C:Golgi membrane"/>
    <property type="evidence" value="ECO:0007669"/>
    <property type="project" value="InterPro"/>
</dbReference>
<dbReference type="Pfam" id="PF04142">
    <property type="entry name" value="Nuc_sug_transp"/>
    <property type="match status" value="1"/>
</dbReference>
<dbReference type="GeneID" id="37021529"/>
<evidence type="ECO:0000256" key="4">
    <source>
        <dbReference type="ARBA" id="ARBA00023136"/>
    </source>
</evidence>